<dbReference type="Proteomes" id="UP000016521">
    <property type="component" value="Chromosome I"/>
</dbReference>
<proteinExistence type="predicted"/>
<keyword evidence="2" id="KW-1185">Reference proteome</keyword>
<evidence type="ECO:0000313" key="2">
    <source>
        <dbReference type="Proteomes" id="UP000016521"/>
    </source>
</evidence>
<gene>
    <name evidence="1" type="ORF">PPIS_a1207</name>
</gene>
<organism evidence="1 2">
    <name type="scientific">Pseudoalteromonas piscicida</name>
    <dbReference type="NCBI Taxonomy" id="43662"/>
    <lineage>
        <taxon>Bacteria</taxon>
        <taxon>Pseudomonadati</taxon>
        <taxon>Pseudomonadota</taxon>
        <taxon>Gammaproteobacteria</taxon>
        <taxon>Alteromonadales</taxon>
        <taxon>Pseudoalteromonadaceae</taxon>
        <taxon>Pseudoalteromonas</taxon>
    </lineage>
</organism>
<dbReference type="EMBL" id="CP011924">
    <property type="protein sequence ID" value="ATD06370.1"/>
    <property type="molecule type" value="Genomic_DNA"/>
</dbReference>
<sequence>MASEHTYSYQFTSKPRTELRKQTEKNQVFVKTNVQPLINSLILKANYSQEYIKWRVTEDLRTLPRCVKR</sequence>
<protein>
    <submittedName>
        <fullName evidence="1">Uncharacterized protein</fullName>
    </submittedName>
</protein>
<accession>A0ABN5CAG3</accession>
<name>A0ABN5CAG3_PSEO7</name>
<evidence type="ECO:0000313" key="1">
    <source>
        <dbReference type="EMBL" id="ATD06370.1"/>
    </source>
</evidence>
<reference evidence="1 2" key="1">
    <citation type="submission" date="2015-06" db="EMBL/GenBank/DDBJ databases">
        <authorList>
            <person name="Xie B.-B."/>
            <person name="Rong J.-C."/>
            <person name="Qin Q.-L."/>
            <person name="Zhang Y.-Z."/>
        </authorList>
    </citation>
    <scope>NUCLEOTIDE SEQUENCE [LARGE SCALE GENOMIC DNA]</scope>
    <source>
        <strain evidence="1 2">JCM 20779</strain>
    </source>
</reference>